<evidence type="ECO:0000259" key="17">
    <source>
        <dbReference type="PROSITE" id="PS51918"/>
    </source>
</evidence>
<comment type="subunit">
    <text evidence="4">Monomer.</text>
</comment>
<evidence type="ECO:0000256" key="2">
    <source>
        <dbReference type="ARBA" id="ARBA00004785"/>
    </source>
</evidence>
<evidence type="ECO:0000256" key="14">
    <source>
        <dbReference type="PIRNR" id="PIRNR000167"/>
    </source>
</evidence>
<feature type="binding site" evidence="15">
    <location>
        <begin position="122"/>
        <end position="123"/>
    </location>
    <ligand>
        <name>S-adenosyl-L-methionine</name>
        <dbReference type="ChEBI" id="CHEBI:59789"/>
        <label>2</label>
    </ligand>
</feature>
<keyword evidence="7 14" id="KW-0949">S-adenosyl-L-methionine</keyword>
<keyword evidence="10 14" id="KW-0408">Iron</keyword>
<reference evidence="18 19" key="1">
    <citation type="submission" date="2016-10" db="EMBL/GenBank/DDBJ databases">
        <authorList>
            <person name="de Groot N.N."/>
        </authorList>
    </citation>
    <scope>NUCLEOTIDE SEQUENCE [LARGE SCALE GENOMIC DNA]</scope>
    <source>
        <strain evidence="18 19">DSM 23042</strain>
    </source>
</reference>
<dbReference type="PIRSF" id="PIRSF000167">
    <property type="entry name" value="HemN"/>
    <property type="match status" value="1"/>
</dbReference>
<proteinExistence type="inferred from homology"/>
<feature type="binding site" evidence="15">
    <location>
        <position position="218"/>
    </location>
    <ligand>
        <name>S-adenosyl-L-methionine</name>
        <dbReference type="ChEBI" id="CHEBI:59789"/>
        <label>2</label>
    </ligand>
</feature>
<feature type="binding site" evidence="15">
    <location>
        <position position="154"/>
    </location>
    <ligand>
        <name>S-adenosyl-L-methionine</name>
        <dbReference type="ChEBI" id="CHEBI:59789"/>
        <label>1</label>
    </ligand>
</feature>
<dbReference type="InterPro" id="IPR013785">
    <property type="entry name" value="Aldolase_TIM"/>
</dbReference>
<dbReference type="GO" id="GO:0006782">
    <property type="term" value="P:protoporphyrinogen IX biosynthetic process"/>
    <property type="evidence" value="ECO:0007669"/>
    <property type="project" value="UniProtKB-UniPathway"/>
</dbReference>
<keyword evidence="5 14" id="KW-0004">4Fe-4S</keyword>
<dbReference type="InterPro" id="IPR058240">
    <property type="entry name" value="rSAM_sf"/>
</dbReference>
<dbReference type="GO" id="GO:0004109">
    <property type="term" value="F:coproporphyrinogen oxidase activity"/>
    <property type="evidence" value="ECO:0007669"/>
    <property type="project" value="InterPro"/>
</dbReference>
<evidence type="ECO:0000313" key="19">
    <source>
        <dbReference type="Proteomes" id="UP000198885"/>
    </source>
</evidence>
<feature type="binding site" evidence="15">
    <location>
        <position position="64"/>
    </location>
    <ligand>
        <name>S-adenosyl-L-methionine</name>
        <dbReference type="ChEBI" id="CHEBI:59789"/>
        <label>1</label>
    </ligand>
</feature>
<evidence type="ECO:0000256" key="6">
    <source>
        <dbReference type="ARBA" id="ARBA00022490"/>
    </source>
</evidence>
<gene>
    <name evidence="18" type="ORF">SAMN04490244_101425</name>
</gene>
<comment type="similarity">
    <text evidence="3 14">Belongs to the anaerobic coproporphyrinogen-III oxidase family.</text>
</comment>
<keyword evidence="6 14" id="KW-0963">Cytoplasm</keyword>
<dbReference type="GO" id="GO:0051989">
    <property type="term" value="F:coproporphyrinogen dehydrogenase activity"/>
    <property type="evidence" value="ECO:0007669"/>
    <property type="project" value="UniProtKB-EC"/>
</dbReference>
<keyword evidence="11 14" id="KW-0411">Iron-sulfur</keyword>
<feature type="binding site" evidence="15">
    <location>
        <position position="193"/>
    </location>
    <ligand>
        <name>S-adenosyl-L-methionine</name>
        <dbReference type="ChEBI" id="CHEBI:59789"/>
        <label>2</label>
    </ligand>
</feature>
<comment type="subcellular location">
    <subcellularLocation>
        <location evidence="1 14">Cytoplasm</location>
    </subcellularLocation>
</comment>
<dbReference type="SFLD" id="SFLDS00029">
    <property type="entry name" value="Radical_SAM"/>
    <property type="match status" value="1"/>
</dbReference>
<evidence type="ECO:0000256" key="8">
    <source>
        <dbReference type="ARBA" id="ARBA00022723"/>
    </source>
</evidence>
<dbReference type="InterPro" id="IPR007197">
    <property type="entry name" value="rSAM"/>
</dbReference>
<evidence type="ECO:0000256" key="11">
    <source>
        <dbReference type="ARBA" id="ARBA00023014"/>
    </source>
</evidence>
<feature type="binding site" evidence="15">
    <location>
        <position position="338"/>
    </location>
    <ligand>
        <name>S-adenosyl-L-methionine</name>
        <dbReference type="ChEBI" id="CHEBI:59789"/>
        <label>1</label>
    </ligand>
</feature>
<evidence type="ECO:0000256" key="1">
    <source>
        <dbReference type="ARBA" id="ARBA00004496"/>
    </source>
</evidence>
<comment type="cofactor">
    <cofactor evidence="14 16">
        <name>[4Fe-4S] cluster</name>
        <dbReference type="ChEBI" id="CHEBI:49883"/>
    </cofactor>
    <text evidence="14 16">Binds 1 [4Fe-4S] cluster. The cluster is coordinated with 3 cysteines and an exchangeable S-adenosyl-L-methionine.</text>
</comment>
<dbReference type="InterPro" id="IPR034505">
    <property type="entry name" value="Coproporphyrinogen-III_oxidase"/>
</dbReference>
<organism evidence="18 19">
    <name type="scientific">Tranquillimonas rosea</name>
    <dbReference type="NCBI Taxonomy" id="641238"/>
    <lineage>
        <taxon>Bacteria</taxon>
        <taxon>Pseudomonadati</taxon>
        <taxon>Pseudomonadota</taxon>
        <taxon>Alphaproteobacteria</taxon>
        <taxon>Rhodobacterales</taxon>
        <taxon>Roseobacteraceae</taxon>
        <taxon>Tranquillimonas</taxon>
    </lineage>
</organism>
<feature type="binding site" evidence="15">
    <location>
        <begin position="76"/>
        <end position="78"/>
    </location>
    <ligand>
        <name>S-adenosyl-L-methionine</name>
        <dbReference type="ChEBI" id="CHEBI:59789"/>
        <label>2</label>
    </ligand>
</feature>
<evidence type="ECO:0000256" key="7">
    <source>
        <dbReference type="ARBA" id="ARBA00022691"/>
    </source>
</evidence>
<dbReference type="SMART" id="SM00729">
    <property type="entry name" value="Elp3"/>
    <property type="match status" value="1"/>
</dbReference>
<keyword evidence="12 14" id="KW-0627">Porphyrin biosynthesis</keyword>
<evidence type="ECO:0000256" key="13">
    <source>
        <dbReference type="ARBA" id="ARBA00048321"/>
    </source>
</evidence>
<dbReference type="GO" id="GO:0005737">
    <property type="term" value="C:cytoplasm"/>
    <property type="evidence" value="ECO:0007669"/>
    <property type="project" value="UniProtKB-SubCell"/>
</dbReference>
<dbReference type="EMBL" id="FOGU01000001">
    <property type="protein sequence ID" value="SER54134.1"/>
    <property type="molecule type" value="Genomic_DNA"/>
</dbReference>
<dbReference type="PANTHER" id="PTHR13932:SF6">
    <property type="entry name" value="OXYGEN-INDEPENDENT COPROPORPHYRINOGEN III OXIDASE"/>
    <property type="match status" value="1"/>
</dbReference>
<name>A0A1H9Q122_9RHOB</name>
<feature type="binding site" evidence="16">
    <location>
        <position position="74"/>
    </location>
    <ligand>
        <name>[4Fe-4S] cluster</name>
        <dbReference type="ChEBI" id="CHEBI:49883"/>
        <note>4Fe-4S-S-AdoMet</note>
    </ligand>
</feature>
<evidence type="ECO:0000256" key="12">
    <source>
        <dbReference type="ARBA" id="ARBA00023244"/>
    </source>
</evidence>
<dbReference type="GO" id="GO:0046872">
    <property type="term" value="F:metal ion binding"/>
    <property type="evidence" value="ECO:0007669"/>
    <property type="project" value="UniProtKB-KW"/>
</dbReference>
<dbReference type="SUPFAM" id="SSF102114">
    <property type="entry name" value="Radical SAM enzymes"/>
    <property type="match status" value="1"/>
</dbReference>
<evidence type="ECO:0000256" key="4">
    <source>
        <dbReference type="ARBA" id="ARBA00011245"/>
    </source>
</evidence>
<protein>
    <recommendedName>
        <fullName evidence="14">Coproporphyrinogen-III oxidase</fullName>
        <ecNumber evidence="14">1.3.98.3</ecNumber>
    </recommendedName>
</protein>
<dbReference type="PROSITE" id="PS51918">
    <property type="entry name" value="RADICAL_SAM"/>
    <property type="match status" value="1"/>
</dbReference>
<keyword evidence="19" id="KW-1185">Reference proteome</keyword>
<comment type="pathway">
    <text evidence="2 14">Porphyrin-containing compound metabolism; protoporphyrin-IX biosynthesis; protoporphyrinogen-IX from coproporphyrinogen-III (AdoMet route): step 1/1.</text>
</comment>
<evidence type="ECO:0000256" key="10">
    <source>
        <dbReference type="ARBA" id="ARBA00023004"/>
    </source>
</evidence>
<dbReference type="Pfam" id="PF04055">
    <property type="entry name" value="Radical_SAM"/>
    <property type="match status" value="1"/>
</dbReference>
<comment type="catalytic activity">
    <reaction evidence="13 14">
        <text>coproporphyrinogen III + 2 S-adenosyl-L-methionine = protoporphyrinogen IX + 2 5'-deoxyadenosine + 2 L-methionine + 2 CO2</text>
        <dbReference type="Rhea" id="RHEA:15425"/>
        <dbReference type="ChEBI" id="CHEBI:16526"/>
        <dbReference type="ChEBI" id="CHEBI:17319"/>
        <dbReference type="ChEBI" id="CHEBI:57307"/>
        <dbReference type="ChEBI" id="CHEBI:57309"/>
        <dbReference type="ChEBI" id="CHEBI:57844"/>
        <dbReference type="ChEBI" id="CHEBI:59789"/>
        <dbReference type="EC" id="1.3.98.3"/>
    </reaction>
</comment>
<dbReference type="STRING" id="641238.SAMN04490244_101425"/>
<dbReference type="UniPathway" id="UPA00251">
    <property type="reaction ID" value="UER00323"/>
</dbReference>
<feature type="binding site" evidence="16">
    <location>
        <position position="70"/>
    </location>
    <ligand>
        <name>[4Fe-4S] cluster</name>
        <dbReference type="ChEBI" id="CHEBI:49883"/>
        <note>4Fe-4S-S-AdoMet</note>
    </ligand>
</feature>
<evidence type="ECO:0000256" key="16">
    <source>
        <dbReference type="PIRSR" id="PIRSR000167-2"/>
    </source>
</evidence>
<accession>A0A1H9Q122</accession>
<evidence type="ECO:0000256" key="9">
    <source>
        <dbReference type="ARBA" id="ARBA00023002"/>
    </source>
</evidence>
<feature type="binding site" evidence="16">
    <location>
        <position position="77"/>
    </location>
    <ligand>
        <name>[4Fe-4S] cluster</name>
        <dbReference type="ChEBI" id="CHEBI:49883"/>
        <note>4Fe-4S-S-AdoMet</note>
    </ligand>
</feature>
<dbReference type="EC" id="1.3.98.3" evidence="14"/>
<keyword evidence="8 14" id="KW-0479">Metal-binding</keyword>
<evidence type="ECO:0000313" key="18">
    <source>
        <dbReference type="EMBL" id="SER54134.1"/>
    </source>
</evidence>
<dbReference type="InterPro" id="IPR004558">
    <property type="entry name" value="Coprogen_oxidase_HemN"/>
</dbReference>
<feature type="binding site" evidence="15">
    <location>
        <position position="252"/>
    </location>
    <ligand>
        <name>S-adenosyl-L-methionine</name>
        <dbReference type="ChEBI" id="CHEBI:59789"/>
        <label>2</label>
    </ligand>
</feature>
<evidence type="ECO:0000256" key="5">
    <source>
        <dbReference type="ARBA" id="ARBA00022485"/>
    </source>
</evidence>
<evidence type="ECO:0000256" key="3">
    <source>
        <dbReference type="ARBA" id="ARBA00005493"/>
    </source>
</evidence>
<dbReference type="NCBIfam" id="TIGR00538">
    <property type="entry name" value="hemN"/>
    <property type="match status" value="1"/>
</dbReference>
<dbReference type="AlphaFoldDB" id="A0A1H9Q122"/>
<dbReference type="Gene3D" id="3.20.20.70">
    <property type="entry name" value="Aldolase class I"/>
    <property type="match status" value="1"/>
</dbReference>
<keyword evidence="9 14" id="KW-0560">Oxidoreductase</keyword>
<dbReference type="PANTHER" id="PTHR13932">
    <property type="entry name" value="COPROPORPHYRINIGEN III OXIDASE"/>
    <property type="match status" value="1"/>
</dbReference>
<dbReference type="Proteomes" id="UP000198885">
    <property type="component" value="Unassembled WGS sequence"/>
</dbReference>
<dbReference type="SFLD" id="SFLDG01065">
    <property type="entry name" value="anaerobic_coproporphyrinogen-I"/>
    <property type="match status" value="1"/>
</dbReference>
<dbReference type="CDD" id="cd01335">
    <property type="entry name" value="Radical_SAM"/>
    <property type="match status" value="1"/>
</dbReference>
<dbReference type="GO" id="GO:0051539">
    <property type="term" value="F:4 iron, 4 sulfur cluster binding"/>
    <property type="evidence" value="ECO:0007669"/>
    <property type="project" value="UniProtKB-KW"/>
</dbReference>
<dbReference type="InterPro" id="IPR006638">
    <property type="entry name" value="Elp3/MiaA/NifB-like_rSAM"/>
</dbReference>
<sequence length="460" mass="49868">MPPRRSIANLRPMTTASRNTTLLDARVPRYTSYPPANRFTDAVGAETAADWMAAISPDARVSLYAHIPFCRRLCWFCACRTQGTRSDAPLHRYLDHLEDELALVRGLLPEGVRADAIHLGGGTPTILPGELLSRLGNGLREAVPPTEDAEISVEIDPCEIDAPRLDALAAMGLTRASIGVQDFDPVVQDAIGRHQGAEVTAATVEGLRARNVNSLNVDLLYGLPHQTVARLISTLERVLDLAPDRIALYGYAHVPWMARRQKLIPEAALPDGEARIVLNQTARELLTRNGYVPVGIDHYALPHDKMAVAARTGKLRRNFQGYTTDRADTLIGLGASAISRFPGGYAQNAPATGAWQERIAARRLATTRGYVLTDEDRACGAIIERLMCDGVADIPALCAAEGVSPVPYLHRARRAISELPDIASLEDGRLAVTSFAYVRIVAARIDGLSMSGKGRYSMAS</sequence>
<evidence type="ECO:0000256" key="15">
    <source>
        <dbReference type="PIRSR" id="PIRSR000167-1"/>
    </source>
</evidence>
<feature type="binding site" evidence="15">
    <location>
        <position position="181"/>
    </location>
    <ligand>
        <name>S-adenosyl-L-methionine</name>
        <dbReference type="ChEBI" id="CHEBI:59789"/>
        <label>2</label>
    </ligand>
</feature>
<feature type="domain" description="Radical SAM core" evidence="17">
    <location>
        <begin position="55"/>
        <end position="288"/>
    </location>
</feature>
<feature type="binding site" evidence="15">
    <location>
        <position position="121"/>
    </location>
    <ligand>
        <name>S-adenosyl-L-methionine</name>
        <dbReference type="ChEBI" id="CHEBI:59789"/>
        <label>1</label>
    </ligand>
</feature>